<keyword evidence="1" id="KW-0812">Transmembrane</keyword>
<keyword evidence="1" id="KW-0472">Membrane</keyword>
<dbReference type="AlphaFoldDB" id="A0A1H2QQ72"/>
<dbReference type="RefSeq" id="WP_004518549.1">
    <property type="nucleotide sequence ID" value="NZ_FNOF01000001.1"/>
</dbReference>
<dbReference type="EMBL" id="FNOF01000001">
    <property type="protein sequence ID" value="SDW09281.1"/>
    <property type="molecule type" value="Genomic_DNA"/>
</dbReference>
<gene>
    <name evidence="2" type="ORF">SAMN05443574_101331</name>
</gene>
<evidence type="ECO:0000256" key="1">
    <source>
        <dbReference type="SAM" id="Phobius"/>
    </source>
</evidence>
<protein>
    <recommendedName>
        <fullName evidence="4">Archaeal Type IV pilin N-terminal domain-containing protein</fullName>
    </recommendedName>
</protein>
<accession>A0A1H2QQ72</accession>
<name>A0A1H2QQ72_HALVA</name>
<reference evidence="2 3" key="1">
    <citation type="submission" date="2016-10" db="EMBL/GenBank/DDBJ databases">
        <authorList>
            <person name="de Groot N.N."/>
        </authorList>
    </citation>
    <scope>NUCLEOTIDE SEQUENCE [LARGE SCALE GENOMIC DNA]</scope>
    <source>
        <strain evidence="2 3">DSM 3756</strain>
    </source>
</reference>
<feature type="transmembrane region" description="Helical" evidence="1">
    <location>
        <begin position="18"/>
        <end position="37"/>
    </location>
</feature>
<sequence length="172" mass="17593">MSPESSCGRRGLVTVERVVVWGLAALAVAGLVALVAGPGADLRTASPSVTIDGQFDADAGAVTLTHTGGDRLTDTNTRALRLVVTDADRNRSTTLTWAGADQLPVAPGDTVVVDDPRVDSDGDGNYLDGDVSVGFFLDSGDTVAVRWTGRPLGAPGERTTTLGTVTLGNETG</sequence>
<keyword evidence="1" id="KW-1133">Transmembrane helix</keyword>
<proteinExistence type="predicted"/>
<evidence type="ECO:0000313" key="3">
    <source>
        <dbReference type="Proteomes" id="UP000182573"/>
    </source>
</evidence>
<dbReference type="Proteomes" id="UP000182573">
    <property type="component" value="Unassembled WGS sequence"/>
</dbReference>
<evidence type="ECO:0000313" key="2">
    <source>
        <dbReference type="EMBL" id="SDW09281.1"/>
    </source>
</evidence>
<organism evidence="2 3">
    <name type="scientific">Haloarcula vallismortis</name>
    <name type="common">Halobacterium vallismortis</name>
    <dbReference type="NCBI Taxonomy" id="28442"/>
    <lineage>
        <taxon>Archaea</taxon>
        <taxon>Methanobacteriati</taxon>
        <taxon>Methanobacteriota</taxon>
        <taxon>Stenosarchaea group</taxon>
        <taxon>Halobacteria</taxon>
        <taxon>Halobacteriales</taxon>
        <taxon>Haloarculaceae</taxon>
        <taxon>Haloarcula</taxon>
    </lineage>
</organism>
<evidence type="ECO:0008006" key="4">
    <source>
        <dbReference type="Google" id="ProtNLM"/>
    </source>
</evidence>